<dbReference type="Proteomes" id="UP001595816">
    <property type="component" value="Unassembled WGS sequence"/>
</dbReference>
<comment type="caution">
    <text evidence="1">The sequence shown here is derived from an EMBL/GenBank/DDBJ whole genome shotgun (WGS) entry which is preliminary data.</text>
</comment>
<dbReference type="EMBL" id="JBHSAY010000009">
    <property type="protein sequence ID" value="MFC4133123.1"/>
    <property type="molecule type" value="Genomic_DNA"/>
</dbReference>
<organism evidence="1 2">
    <name type="scientific">Hamadaea flava</name>
    <dbReference type="NCBI Taxonomy" id="1742688"/>
    <lineage>
        <taxon>Bacteria</taxon>
        <taxon>Bacillati</taxon>
        <taxon>Actinomycetota</taxon>
        <taxon>Actinomycetes</taxon>
        <taxon>Micromonosporales</taxon>
        <taxon>Micromonosporaceae</taxon>
        <taxon>Hamadaea</taxon>
    </lineage>
</organism>
<protein>
    <recommendedName>
        <fullName evidence="3">Tetratricopeptide repeat protein</fullName>
    </recommendedName>
</protein>
<name>A0ABV8LRF6_9ACTN</name>
<keyword evidence="2" id="KW-1185">Reference proteome</keyword>
<dbReference type="Gene3D" id="1.25.40.10">
    <property type="entry name" value="Tetratricopeptide repeat domain"/>
    <property type="match status" value="1"/>
</dbReference>
<gene>
    <name evidence="1" type="ORF">ACFOZ4_21135</name>
</gene>
<sequence>MRVERVTEEMIAEHRRLARLRPDHGLPELARCLVRFGWQINRENPPEGVAYFEEAVSIYRSLAAGGEAEHLNNAARALSLLGLQYSFAYADGPALAARQEAAALARRAARRPLEPDPKILMELACTLAEVGQFADAATVQLEVVDSYRARGAHGVYPQPSSVMWALLDMAIYLDLAGQTDASLEFEREALALQRRMSEAGPAWLATWVLWAAGSSLRFTDSGHPDEARGLLREAVAACDQRPRESTRVNFGFDQAVQASLFARSGARDERSEAFRPVPVGVDPDQPLQPVPGLSFHHWSFSVRQAYRAGLAAIDEAIAAITDSPARGQDRLAELGLLMRRRAIRASVLCHGPVQFQEEVVPVLTHSVSLERRLVALDPSQDTRRLIRALIDQAMGHLVAGVNNRVSDALSEALELHMAS</sequence>
<evidence type="ECO:0000313" key="1">
    <source>
        <dbReference type="EMBL" id="MFC4133123.1"/>
    </source>
</evidence>
<evidence type="ECO:0008006" key="3">
    <source>
        <dbReference type="Google" id="ProtNLM"/>
    </source>
</evidence>
<proteinExistence type="predicted"/>
<reference evidence="2" key="1">
    <citation type="journal article" date="2019" name="Int. J. Syst. Evol. Microbiol.">
        <title>The Global Catalogue of Microorganisms (GCM) 10K type strain sequencing project: providing services to taxonomists for standard genome sequencing and annotation.</title>
        <authorList>
            <consortium name="The Broad Institute Genomics Platform"/>
            <consortium name="The Broad Institute Genome Sequencing Center for Infectious Disease"/>
            <person name="Wu L."/>
            <person name="Ma J."/>
        </authorList>
    </citation>
    <scope>NUCLEOTIDE SEQUENCE [LARGE SCALE GENOMIC DNA]</scope>
    <source>
        <strain evidence="2">CGMCC 4.7289</strain>
    </source>
</reference>
<accession>A0ABV8LRF6</accession>
<dbReference type="SUPFAM" id="SSF48452">
    <property type="entry name" value="TPR-like"/>
    <property type="match status" value="1"/>
</dbReference>
<evidence type="ECO:0000313" key="2">
    <source>
        <dbReference type="Proteomes" id="UP001595816"/>
    </source>
</evidence>
<dbReference type="RefSeq" id="WP_253751684.1">
    <property type="nucleotide sequence ID" value="NZ_JAMZDZ010000001.1"/>
</dbReference>
<dbReference type="InterPro" id="IPR011990">
    <property type="entry name" value="TPR-like_helical_dom_sf"/>
</dbReference>